<accession>A0A834WNV1</accession>
<dbReference type="EMBL" id="JAAIUW010000007">
    <property type="protein sequence ID" value="KAF7823909.1"/>
    <property type="molecule type" value="Genomic_DNA"/>
</dbReference>
<evidence type="ECO:0000313" key="1">
    <source>
        <dbReference type="EMBL" id="KAF7823909.1"/>
    </source>
</evidence>
<protein>
    <submittedName>
        <fullName evidence="1">Uncharacterized protein</fullName>
    </submittedName>
</protein>
<name>A0A834WNV1_9FABA</name>
<evidence type="ECO:0000313" key="2">
    <source>
        <dbReference type="Proteomes" id="UP000634136"/>
    </source>
</evidence>
<proteinExistence type="predicted"/>
<sequence length="190" mass="22528">MKRKPQPAAEGNLQCYNFTNFILVEPQSRFPHFIFWKNKLESKTRLLSRLQLYDYEHVGFEYMKNIDARSFSQFHRSRCFSNSPWSQLLFGEKRLICHTDDSSVQVVFIAYKGDFLIEVVRGGFKDKEKFLILPRFRQPTITQPICNPRSRHVKIFEANKILKLIIDHSKSTHVMPIEEKTLEDRNCLLT</sequence>
<comment type="caution">
    <text evidence="1">The sequence shown here is derived from an EMBL/GenBank/DDBJ whole genome shotgun (WGS) entry which is preliminary data.</text>
</comment>
<dbReference type="AlphaFoldDB" id="A0A834WNV1"/>
<dbReference type="Proteomes" id="UP000634136">
    <property type="component" value="Unassembled WGS sequence"/>
</dbReference>
<reference evidence="1" key="1">
    <citation type="submission" date="2020-09" db="EMBL/GenBank/DDBJ databases">
        <title>Genome-Enabled Discovery of Anthraquinone Biosynthesis in Senna tora.</title>
        <authorList>
            <person name="Kang S.-H."/>
            <person name="Pandey R.P."/>
            <person name="Lee C.-M."/>
            <person name="Sim J.-S."/>
            <person name="Jeong J.-T."/>
            <person name="Choi B.-S."/>
            <person name="Jung M."/>
            <person name="Ginzburg D."/>
            <person name="Zhao K."/>
            <person name="Won S.Y."/>
            <person name="Oh T.-J."/>
            <person name="Yu Y."/>
            <person name="Kim N.-H."/>
            <person name="Lee O.R."/>
            <person name="Lee T.-H."/>
            <person name="Bashyal P."/>
            <person name="Kim T.-S."/>
            <person name="Lee W.-H."/>
            <person name="Kawkins C."/>
            <person name="Kim C.-K."/>
            <person name="Kim J.S."/>
            <person name="Ahn B.O."/>
            <person name="Rhee S.Y."/>
            <person name="Sohng J.K."/>
        </authorList>
    </citation>
    <scope>NUCLEOTIDE SEQUENCE</scope>
    <source>
        <tissue evidence="1">Leaf</tissue>
    </source>
</reference>
<gene>
    <name evidence="1" type="ORF">G2W53_022053</name>
</gene>
<keyword evidence="2" id="KW-1185">Reference proteome</keyword>
<organism evidence="1 2">
    <name type="scientific">Senna tora</name>
    <dbReference type="NCBI Taxonomy" id="362788"/>
    <lineage>
        <taxon>Eukaryota</taxon>
        <taxon>Viridiplantae</taxon>
        <taxon>Streptophyta</taxon>
        <taxon>Embryophyta</taxon>
        <taxon>Tracheophyta</taxon>
        <taxon>Spermatophyta</taxon>
        <taxon>Magnoliopsida</taxon>
        <taxon>eudicotyledons</taxon>
        <taxon>Gunneridae</taxon>
        <taxon>Pentapetalae</taxon>
        <taxon>rosids</taxon>
        <taxon>fabids</taxon>
        <taxon>Fabales</taxon>
        <taxon>Fabaceae</taxon>
        <taxon>Caesalpinioideae</taxon>
        <taxon>Cassia clade</taxon>
        <taxon>Senna</taxon>
    </lineage>
</organism>